<organism evidence="2 3">
    <name type="scientific">Odoribacter splanchnicus</name>
    <dbReference type="NCBI Taxonomy" id="28118"/>
    <lineage>
        <taxon>Bacteria</taxon>
        <taxon>Pseudomonadati</taxon>
        <taxon>Bacteroidota</taxon>
        <taxon>Bacteroidia</taxon>
        <taxon>Bacteroidales</taxon>
        <taxon>Odoribacteraceae</taxon>
        <taxon>Odoribacter</taxon>
    </lineage>
</organism>
<name>A0A412TXR9_9BACT</name>
<feature type="domain" description="AAA+ ATPase" evidence="1">
    <location>
        <begin position="32"/>
        <end position="260"/>
    </location>
</feature>
<dbReference type="EMBL" id="QRYC01000002">
    <property type="protein sequence ID" value="RGU58440.1"/>
    <property type="molecule type" value="Genomic_DNA"/>
</dbReference>
<keyword evidence="2" id="KW-0067">ATP-binding</keyword>
<dbReference type="Pfam" id="PF13401">
    <property type="entry name" value="AAA_22"/>
    <property type="match status" value="1"/>
</dbReference>
<dbReference type="InterPro" id="IPR049945">
    <property type="entry name" value="AAA_22"/>
</dbReference>
<accession>A0A412TXR9</accession>
<protein>
    <submittedName>
        <fullName evidence="2">ATP-binding protein</fullName>
    </submittedName>
</protein>
<dbReference type="PANTHER" id="PTHR34301:SF8">
    <property type="entry name" value="ATPASE DOMAIN-CONTAINING PROTEIN"/>
    <property type="match status" value="1"/>
</dbReference>
<dbReference type="GO" id="GO:0005524">
    <property type="term" value="F:ATP binding"/>
    <property type="evidence" value="ECO:0007669"/>
    <property type="project" value="UniProtKB-KW"/>
</dbReference>
<keyword evidence="2" id="KW-0547">Nucleotide-binding</keyword>
<dbReference type="PANTHER" id="PTHR34301">
    <property type="entry name" value="DNA-BINDING PROTEIN-RELATED"/>
    <property type="match status" value="1"/>
</dbReference>
<dbReference type="GO" id="GO:0016887">
    <property type="term" value="F:ATP hydrolysis activity"/>
    <property type="evidence" value="ECO:0007669"/>
    <property type="project" value="InterPro"/>
</dbReference>
<dbReference type="Gene3D" id="3.40.50.300">
    <property type="entry name" value="P-loop containing nucleotide triphosphate hydrolases"/>
    <property type="match status" value="1"/>
</dbReference>
<evidence type="ECO:0000313" key="3">
    <source>
        <dbReference type="Proteomes" id="UP000284243"/>
    </source>
</evidence>
<dbReference type="AlphaFoldDB" id="A0A412TXR9"/>
<dbReference type="Proteomes" id="UP000284243">
    <property type="component" value="Unassembled WGS sequence"/>
</dbReference>
<reference evidence="2 3" key="1">
    <citation type="submission" date="2018-08" db="EMBL/GenBank/DDBJ databases">
        <title>A genome reference for cultivated species of the human gut microbiota.</title>
        <authorList>
            <person name="Zou Y."/>
            <person name="Xue W."/>
            <person name="Luo G."/>
        </authorList>
    </citation>
    <scope>NUCLEOTIDE SEQUENCE [LARGE SCALE GENOMIC DNA]</scope>
    <source>
        <strain evidence="2 3">AF16-14</strain>
    </source>
</reference>
<comment type="caution">
    <text evidence="2">The sequence shown here is derived from an EMBL/GenBank/DDBJ whole genome shotgun (WGS) entry which is preliminary data.</text>
</comment>
<sequence length="389" mass="44475">MCISNRIGPPVEGTDFFGRTREIRHANKLLDSGHSLLLSAPRRIGKSSLAKRLIAEKMCVGWKCVYIDLEEVTTEEGFLHMVVAAFAKSGVWKQITTGISKGLTVLFEGVEKMSIGPVDIKFSRNEEREELYKNLKELIDHEQDTFIVIDELTLFLGILSKASGGQEKVAFILNWLRSLRQISRTKVRWLFCGSVGLRNFTSNLDLGYTINDLTEFSLDELTREEAHGLLQQLCASEQMSMDGVLIDYTLNKLLWNIPYFIQIIFAELLELYDDEKAMTAESIDIAYNKLVSENYLTTWSERLVEYGELEIPARQILKSLSSNPAGLSRETLLNMLMTGQESSRVGDMDYLLSKVLRMLENDGYIMKKEAVRVFRSPLLRDYWFNTFVQ</sequence>
<dbReference type="InterPro" id="IPR003593">
    <property type="entry name" value="AAA+_ATPase"/>
</dbReference>
<dbReference type="SMART" id="SM00382">
    <property type="entry name" value="AAA"/>
    <property type="match status" value="1"/>
</dbReference>
<proteinExistence type="predicted"/>
<gene>
    <name evidence="2" type="ORF">DWW57_01615</name>
</gene>
<dbReference type="SUPFAM" id="SSF52540">
    <property type="entry name" value="P-loop containing nucleoside triphosphate hydrolases"/>
    <property type="match status" value="1"/>
</dbReference>
<evidence type="ECO:0000313" key="2">
    <source>
        <dbReference type="EMBL" id="RGU58440.1"/>
    </source>
</evidence>
<dbReference type="RefSeq" id="WP_118159902.1">
    <property type="nucleotide sequence ID" value="NZ_QRYC01000002.1"/>
</dbReference>
<evidence type="ECO:0000259" key="1">
    <source>
        <dbReference type="SMART" id="SM00382"/>
    </source>
</evidence>
<dbReference type="InterPro" id="IPR027417">
    <property type="entry name" value="P-loop_NTPase"/>
</dbReference>